<feature type="non-terminal residue" evidence="9">
    <location>
        <position position="1"/>
    </location>
</feature>
<feature type="domain" description="USP" evidence="8">
    <location>
        <begin position="6"/>
        <end position="567"/>
    </location>
</feature>
<dbReference type="Pfam" id="PF00443">
    <property type="entry name" value="UCH"/>
    <property type="match status" value="1"/>
</dbReference>
<protein>
    <recommendedName>
        <fullName evidence="7">Ubiquitin carboxyl-terminal hydrolase</fullName>
        <ecNumber evidence="7">3.4.19.12</ecNumber>
    </recommendedName>
</protein>
<dbReference type="GO" id="GO:0016579">
    <property type="term" value="P:protein deubiquitination"/>
    <property type="evidence" value="ECO:0007669"/>
    <property type="project" value="InterPro"/>
</dbReference>
<dbReference type="FunCoup" id="D8QRL4">
    <property type="interactions" value="4966"/>
</dbReference>
<reference evidence="9 10" key="1">
    <citation type="journal article" date="2011" name="Science">
        <title>The Selaginella genome identifies genetic changes associated with the evolution of vascular plants.</title>
        <authorList>
            <person name="Banks J.A."/>
            <person name="Nishiyama T."/>
            <person name="Hasebe M."/>
            <person name="Bowman J.L."/>
            <person name="Gribskov M."/>
            <person name="dePamphilis C."/>
            <person name="Albert V.A."/>
            <person name="Aono N."/>
            <person name="Aoyama T."/>
            <person name="Ambrose B.A."/>
            <person name="Ashton N.W."/>
            <person name="Axtell M.J."/>
            <person name="Barker E."/>
            <person name="Barker M.S."/>
            <person name="Bennetzen J.L."/>
            <person name="Bonawitz N.D."/>
            <person name="Chapple C."/>
            <person name="Cheng C."/>
            <person name="Correa L.G."/>
            <person name="Dacre M."/>
            <person name="DeBarry J."/>
            <person name="Dreyer I."/>
            <person name="Elias M."/>
            <person name="Engstrom E.M."/>
            <person name="Estelle M."/>
            <person name="Feng L."/>
            <person name="Finet C."/>
            <person name="Floyd S.K."/>
            <person name="Frommer W.B."/>
            <person name="Fujita T."/>
            <person name="Gramzow L."/>
            <person name="Gutensohn M."/>
            <person name="Harholt J."/>
            <person name="Hattori M."/>
            <person name="Heyl A."/>
            <person name="Hirai T."/>
            <person name="Hiwatashi Y."/>
            <person name="Ishikawa M."/>
            <person name="Iwata M."/>
            <person name="Karol K.G."/>
            <person name="Koehler B."/>
            <person name="Kolukisaoglu U."/>
            <person name="Kubo M."/>
            <person name="Kurata T."/>
            <person name="Lalonde S."/>
            <person name="Li K."/>
            <person name="Li Y."/>
            <person name="Litt A."/>
            <person name="Lyons E."/>
            <person name="Manning G."/>
            <person name="Maruyama T."/>
            <person name="Michael T.P."/>
            <person name="Mikami K."/>
            <person name="Miyazaki S."/>
            <person name="Morinaga S."/>
            <person name="Murata T."/>
            <person name="Mueller-Roeber B."/>
            <person name="Nelson D.R."/>
            <person name="Obara M."/>
            <person name="Oguri Y."/>
            <person name="Olmstead R.G."/>
            <person name="Onodera N."/>
            <person name="Petersen B.L."/>
            <person name="Pils B."/>
            <person name="Prigge M."/>
            <person name="Rensing S.A."/>
            <person name="Riano-Pachon D.M."/>
            <person name="Roberts A.W."/>
            <person name="Sato Y."/>
            <person name="Scheller H.V."/>
            <person name="Schulz B."/>
            <person name="Schulz C."/>
            <person name="Shakirov E.V."/>
            <person name="Shibagaki N."/>
            <person name="Shinohara N."/>
            <person name="Shippen D.E."/>
            <person name="Soerensen I."/>
            <person name="Sotooka R."/>
            <person name="Sugimoto N."/>
            <person name="Sugita M."/>
            <person name="Sumikawa N."/>
            <person name="Tanurdzic M."/>
            <person name="Theissen G."/>
            <person name="Ulvskov P."/>
            <person name="Wakazuki S."/>
            <person name="Weng J.K."/>
            <person name="Willats W.W."/>
            <person name="Wipf D."/>
            <person name="Wolf P.G."/>
            <person name="Yang L."/>
            <person name="Zimmer A.D."/>
            <person name="Zhu Q."/>
            <person name="Mitros T."/>
            <person name="Hellsten U."/>
            <person name="Loque D."/>
            <person name="Otillar R."/>
            <person name="Salamov A."/>
            <person name="Schmutz J."/>
            <person name="Shapiro H."/>
            <person name="Lindquist E."/>
            <person name="Lucas S."/>
            <person name="Rokhsar D."/>
            <person name="Grigoriev I.V."/>
        </authorList>
    </citation>
    <scope>NUCLEOTIDE SEQUENCE [LARGE SCALE GENOMIC DNA]</scope>
</reference>
<dbReference type="GO" id="GO:0006508">
    <property type="term" value="P:proteolysis"/>
    <property type="evidence" value="ECO:0007669"/>
    <property type="project" value="UniProtKB-KW"/>
</dbReference>
<keyword evidence="3 7" id="KW-0645">Protease</keyword>
<dbReference type="CDD" id="cd02674">
    <property type="entry name" value="Peptidase_C19R"/>
    <property type="match status" value="1"/>
</dbReference>
<dbReference type="EC" id="3.4.19.12" evidence="7"/>
<sequence>GSRGLAGLQNLGNTCFMNSALQCLAHTPELVEYFLQDYDDEINPANPLGMEGELAVAFGELIRKLWAGREVVVPRPFKNKLSRFAPQFSGYNQHDSQELLAFLLDGLHEDLNRVKSKPYIEVKDIDGRPDGEVADEYWAIHKARNNSIIVDLFQGQYKSTLVCPVCAKVSVTFDPFMYLSLPLPEKQQLMSVAVTVFSGDGSASPEVHTVQIPGPKQARPKDLIHALSVACTLEENEYLFVVEVYNNRIYRVISECPSAPLSLANGDRLAAFRLKSFPGKTTKLILYHGTLEEHVTYEFSCRTIGKQFKLYGSPLVTAIPEAGLSEGAELYNLVAKVVSPLKREAEVNSSPEDWPFRLFITDDKASTVDLLIDPHMPLPTFNFSPREHRYLILVWSPSAKDQYGFKELENLAPVTIPDSRRREPISLYACLEAFMREEPLGPDDMWFCPKCKEHRQASKKLDLWRLPEILVVHLKRFSYSRYSNKLETLVDFPVHDLDLSKYVSHRTDPYELFAVSNHYGGVGGGHYTAYAKLCNENKWYNFDDSCVNPMSPDSIKTTAAYVLFYRR</sequence>
<dbReference type="PROSITE" id="PS50235">
    <property type="entry name" value="USP_3"/>
    <property type="match status" value="1"/>
</dbReference>
<keyword evidence="10" id="KW-1185">Reference proteome</keyword>
<dbReference type="InParanoid" id="D8QRL4"/>
<evidence type="ECO:0000313" key="10">
    <source>
        <dbReference type="Proteomes" id="UP000001514"/>
    </source>
</evidence>
<dbReference type="InterPro" id="IPR001394">
    <property type="entry name" value="Peptidase_C19_UCH"/>
</dbReference>
<evidence type="ECO:0000256" key="4">
    <source>
        <dbReference type="ARBA" id="ARBA00022786"/>
    </source>
</evidence>
<dbReference type="GO" id="GO:0004843">
    <property type="term" value="F:cysteine-type deubiquitinase activity"/>
    <property type="evidence" value="ECO:0007669"/>
    <property type="project" value="UniProtKB-UniRule"/>
</dbReference>
<dbReference type="PROSITE" id="PS00973">
    <property type="entry name" value="USP_2"/>
    <property type="match status" value="1"/>
</dbReference>
<dbReference type="Gene3D" id="3.90.70.10">
    <property type="entry name" value="Cysteine proteinases"/>
    <property type="match status" value="2"/>
</dbReference>
<dbReference type="AlphaFoldDB" id="D8QRL4"/>
<evidence type="ECO:0000313" key="9">
    <source>
        <dbReference type="EMBL" id="EFJ36798.1"/>
    </source>
</evidence>
<dbReference type="Gramene" id="EFJ36798">
    <property type="protein sequence ID" value="EFJ36798"/>
    <property type="gene ID" value="SELMODRAFT_61965"/>
</dbReference>
<dbReference type="InterPro" id="IPR050185">
    <property type="entry name" value="Ub_carboxyl-term_hydrolase"/>
</dbReference>
<evidence type="ECO:0000256" key="2">
    <source>
        <dbReference type="ARBA" id="ARBA00009085"/>
    </source>
</evidence>
<keyword evidence="4 7" id="KW-0833">Ubl conjugation pathway</keyword>
<evidence type="ECO:0000256" key="6">
    <source>
        <dbReference type="ARBA" id="ARBA00022807"/>
    </source>
</evidence>
<dbReference type="KEGG" id="smo:SELMODRAFT_61965"/>
<comment type="similarity">
    <text evidence="2 7">Belongs to the peptidase C19 family.</text>
</comment>
<dbReference type="STRING" id="88036.D8QRL4"/>
<evidence type="ECO:0000256" key="7">
    <source>
        <dbReference type="RuleBase" id="RU366025"/>
    </source>
</evidence>
<dbReference type="OMA" id="NECDKVS"/>
<feature type="non-terminal residue" evidence="9">
    <location>
        <position position="567"/>
    </location>
</feature>
<name>D8QRL4_SELML</name>
<dbReference type="InterPro" id="IPR018200">
    <property type="entry name" value="USP_CS"/>
</dbReference>
<dbReference type="PANTHER" id="PTHR21646">
    <property type="entry name" value="UBIQUITIN CARBOXYL-TERMINAL HYDROLASE"/>
    <property type="match status" value="1"/>
</dbReference>
<proteinExistence type="inferred from homology"/>
<dbReference type="Proteomes" id="UP000001514">
    <property type="component" value="Unassembled WGS sequence"/>
</dbReference>
<keyword evidence="6 7" id="KW-0788">Thiol protease</keyword>
<dbReference type="InterPro" id="IPR038765">
    <property type="entry name" value="Papain-like_cys_pep_sf"/>
</dbReference>
<evidence type="ECO:0000259" key="8">
    <source>
        <dbReference type="PROSITE" id="PS50235"/>
    </source>
</evidence>
<dbReference type="InterPro" id="IPR028889">
    <property type="entry name" value="USP"/>
</dbReference>
<organism evidence="10">
    <name type="scientific">Selaginella moellendorffii</name>
    <name type="common">Spikemoss</name>
    <dbReference type="NCBI Taxonomy" id="88036"/>
    <lineage>
        <taxon>Eukaryota</taxon>
        <taxon>Viridiplantae</taxon>
        <taxon>Streptophyta</taxon>
        <taxon>Embryophyta</taxon>
        <taxon>Tracheophyta</taxon>
        <taxon>Lycopodiopsida</taxon>
        <taxon>Selaginellales</taxon>
        <taxon>Selaginellaceae</taxon>
        <taxon>Selaginella</taxon>
    </lineage>
</organism>
<dbReference type="PROSITE" id="PS00972">
    <property type="entry name" value="USP_1"/>
    <property type="match status" value="1"/>
</dbReference>
<dbReference type="eggNOG" id="KOG1870">
    <property type="taxonomic scope" value="Eukaryota"/>
</dbReference>
<dbReference type="PANTHER" id="PTHR21646:SF24">
    <property type="entry name" value="UBIQUITIN CARBOXYL-TERMINAL HYDROLASE"/>
    <property type="match status" value="1"/>
</dbReference>
<dbReference type="SUPFAM" id="SSF54001">
    <property type="entry name" value="Cysteine proteinases"/>
    <property type="match status" value="1"/>
</dbReference>
<evidence type="ECO:0000256" key="3">
    <source>
        <dbReference type="ARBA" id="ARBA00022670"/>
    </source>
</evidence>
<gene>
    <name evidence="9" type="ORF">SELMODRAFT_61965</name>
</gene>
<comment type="catalytic activity">
    <reaction evidence="1 7">
        <text>Thiol-dependent hydrolysis of ester, thioester, amide, peptide and isopeptide bonds formed by the C-terminal Gly of ubiquitin (a 76-residue protein attached to proteins as an intracellular targeting signal).</text>
        <dbReference type="EC" id="3.4.19.12"/>
    </reaction>
</comment>
<keyword evidence="5 7" id="KW-0378">Hydrolase</keyword>
<dbReference type="EMBL" id="GL377566">
    <property type="protein sequence ID" value="EFJ36798.1"/>
    <property type="molecule type" value="Genomic_DNA"/>
</dbReference>
<evidence type="ECO:0000256" key="5">
    <source>
        <dbReference type="ARBA" id="ARBA00022801"/>
    </source>
</evidence>
<dbReference type="HOGENOM" id="CLU_001060_8_2_1"/>
<accession>D8QRL4</accession>
<evidence type="ECO:0000256" key="1">
    <source>
        <dbReference type="ARBA" id="ARBA00000707"/>
    </source>
</evidence>
<comment type="function">
    <text evidence="7">Recognizes and hydrolyzes the peptide bond at the C-terminal Gly of ubiquitin. Involved in the processing of poly-ubiquitin precursors as well as that of ubiquitinated proteins.</text>
</comment>